<keyword evidence="1" id="KW-0812">Transmembrane</keyword>
<feature type="transmembrane region" description="Helical" evidence="1">
    <location>
        <begin position="21"/>
        <end position="45"/>
    </location>
</feature>
<proteinExistence type="predicted"/>
<name>A0AAP3WFI1_BACT4</name>
<comment type="caution">
    <text evidence="2">The sequence shown here is derived from an EMBL/GenBank/DDBJ whole genome shotgun (WGS) entry which is preliminary data.</text>
</comment>
<dbReference type="Proteomes" id="UP001217776">
    <property type="component" value="Unassembled WGS sequence"/>
</dbReference>
<evidence type="ECO:0000313" key="2">
    <source>
        <dbReference type="EMBL" id="MDC2235397.1"/>
    </source>
</evidence>
<gene>
    <name evidence="2" type="ORF">PO127_06490</name>
</gene>
<evidence type="ECO:0000256" key="1">
    <source>
        <dbReference type="SAM" id="Phobius"/>
    </source>
</evidence>
<evidence type="ECO:0000313" key="3">
    <source>
        <dbReference type="Proteomes" id="UP001217776"/>
    </source>
</evidence>
<reference evidence="2" key="1">
    <citation type="submission" date="2022-10" db="EMBL/GenBank/DDBJ databases">
        <title>Human gut microbiome strain richness.</title>
        <authorList>
            <person name="Chen-Liaw A."/>
        </authorList>
    </citation>
    <scope>NUCLEOTIDE SEQUENCE</scope>
    <source>
        <strain evidence="2">1001283st1_A3_1001283B150304_161114</strain>
    </source>
</reference>
<dbReference type="EMBL" id="JAQNVG010000008">
    <property type="protein sequence ID" value="MDC2235397.1"/>
    <property type="molecule type" value="Genomic_DNA"/>
</dbReference>
<accession>A0AAP3WFI1</accession>
<dbReference type="RefSeq" id="WP_164674625.1">
    <property type="nucleotide sequence ID" value="NZ_CAXUFE010000033.1"/>
</dbReference>
<dbReference type="AlphaFoldDB" id="A0AAP3WFI1"/>
<keyword evidence="1" id="KW-1133">Transmembrane helix</keyword>
<keyword evidence="1" id="KW-0472">Membrane</keyword>
<protein>
    <submittedName>
        <fullName evidence="2">Uncharacterized protein</fullName>
    </submittedName>
</protein>
<sequence>MKKCRKVARKKKELIQAEKNALLFANAFTYHNAASFSSSSFITFIDSTSFA</sequence>
<organism evidence="2 3">
    <name type="scientific">Bacteroides thetaiotaomicron</name>
    <dbReference type="NCBI Taxonomy" id="818"/>
    <lineage>
        <taxon>Bacteria</taxon>
        <taxon>Pseudomonadati</taxon>
        <taxon>Bacteroidota</taxon>
        <taxon>Bacteroidia</taxon>
        <taxon>Bacteroidales</taxon>
        <taxon>Bacteroidaceae</taxon>
        <taxon>Bacteroides</taxon>
    </lineage>
</organism>